<dbReference type="EnsemblMetazoa" id="XM_030981083">
    <property type="protein sequence ID" value="XP_030836943"/>
    <property type="gene ID" value="LOC105441568"/>
</dbReference>
<dbReference type="AlphaFoldDB" id="A0A7M7NI56"/>
<comment type="similarity">
    <text evidence="1">Belongs to the heparin-binding growth factors family.</text>
</comment>
<dbReference type="Gene3D" id="2.80.10.50">
    <property type="match status" value="1"/>
</dbReference>
<dbReference type="OrthoDB" id="9937370at2759"/>
<dbReference type="GO" id="GO:0008083">
    <property type="term" value="F:growth factor activity"/>
    <property type="evidence" value="ECO:0007669"/>
    <property type="project" value="InterPro"/>
</dbReference>
<proteinExistence type="inferred from homology"/>
<dbReference type="Pfam" id="PF00167">
    <property type="entry name" value="FGF"/>
    <property type="match status" value="1"/>
</dbReference>
<evidence type="ECO:0000256" key="2">
    <source>
        <dbReference type="SAM" id="Phobius"/>
    </source>
</evidence>
<keyword evidence="4" id="KW-1185">Reference proteome</keyword>
<feature type="transmembrane region" description="Helical" evidence="2">
    <location>
        <begin position="13"/>
        <end position="32"/>
    </location>
</feature>
<evidence type="ECO:0000256" key="1">
    <source>
        <dbReference type="ARBA" id="ARBA00007936"/>
    </source>
</evidence>
<keyword evidence="2" id="KW-0812">Transmembrane</keyword>
<keyword evidence="2" id="KW-1133">Transmembrane helix</keyword>
<name>A0A7M7NI56_STRPU</name>
<accession>A0A7M7NI56</accession>
<dbReference type="KEGG" id="spu:105441568"/>
<dbReference type="InterPro" id="IPR008996">
    <property type="entry name" value="IL1/FGF"/>
</dbReference>
<reference evidence="3" key="2">
    <citation type="submission" date="2021-01" db="UniProtKB">
        <authorList>
            <consortium name="EnsemblMetazoa"/>
        </authorList>
    </citation>
    <scope>IDENTIFICATION</scope>
</reference>
<protein>
    <submittedName>
        <fullName evidence="3">Uncharacterized protein</fullName>
    </submittedName>
</protein>
<organism evidence="3 4">
    <name type="scientific">Strongylocentrotus purpuratus</name>
    <name type="common">Purple sea urchin</name>
    <dbReference type="NCBI Taxonomy" id="7668"/>
    <lineage>
        <taxon>Eukaryota</taxon>
        <taxon>Metazoa</taxon>
        <taxon>Echinodermata</taxon>
        <taxon>Eleutherozoa</taxon>
        <taxon>Echinozoa</taxon>
        <taxon>Echinoidea</taxon>
        <taxon>Euechinoidea</taxon>
        <taxon>Echinacea</taxon>
        <taxon>Camarodonta</taxon>
        <taxon>Echinidea</taxon>
        <taxon>Strongylocentrotidae</taxon>
        <taxon>Strongylocentrotus</taxon>
    </lineage>
</organism>
<evidence type="ECO:0000313" key="3">
    <source>
        <dbReference type="EnsemblMetazoa" id="XP_030836943"/>
    </source>
</evidence>
<reference evidence="4" key="1">
    <citation type="submission" date="2015-02" db="EMBL/GenBank/DDBJ databases">
        <title>Genome sequencing for Strongylocentrotus purpuratus.</title>
        <authorList>
            <person name="Murali S."/>
            <person name="Liu Y."/>
            <person name="Vee V."/>
            <person name="English A."/>
            <person name="Wang M."/>
            <person name="Skinner E."/>
            <person name="Han Y."/>
            <person name="Muzny D.M."/>
            <person name="Worley K.C."/>
            <person name="Gibbs R.A."/>
        </authorList>
    </citation>
    <scope>NUCLEOTIDE SEQUENCE</scope>
</reference>
<keyword evidence="2" id="KW-0472">Membrane</keyword>
<dbReference type="InterPro" id="IPR002209">
    <property type="entry name" value="Fibroblast_GF_fam"/>
</dbReference>
<dbReference type="Proteomes" id="UP000007110">
    <property type="component" value="Unassembled WGS sequence"/>
</dbReference>
<sequence length="225" mass="25384">MSRLGVGAREANLGLQLCLNLLVCITLTGAGLRLSRSPLRDQHYVDSSFYQDSSVYEHQLAPKYPFPPTKMERRNGASVPKVYQLKMCTGDYLRIGNDGIVSSVGSRFDLNTYLYFYQCLGPSAFRIKGVRSQRFLSMNDAAMLIGVPEFASDPNCSDWKSVWSERLATFPLPPLNGITLLTYHVTSPDAGKPWYIGFNKNGRPIAWNRQNRATMRQICFIKEAR</sequence>
<dbReference type="RefSeq" id="XP_030836943.1">
    <property type="nucleotide sequence ID" value="XM_030981083.1"/>
</dbReference>
<evidence type="ECO:0000313" key="4">
    <source>
        <dbReference type="Proteomes" id="UP000007110"/>
    </source>
</evidence>
<dbReference type="GeneID" id="105441568"/>
<dbReference type="OMA" id="SAFRIKG"/>
<dbReference type="SUPFAM" id="SSF50353">
    <property type="entry name" value="Cytokine"/>
    <property type="match status" value="1"/>
</dbReference>
<dbReference type="InParanoid" id="A0A7M7NI56"/>